<evidence type="ECO:0000313" key="2">
    <source>
        <dbReference type="Proteomes" id="UP001236795"/>
    </source>
</evidence>
<keyword evidence="2" id="KW-1185">Reference proteome</keyword>
<dbReference type="RefSeq" id="WP_019526839.1">
    <property type="nucleotide sequence ID" value="NZ_JAUSWC010000019.1"/>
</dbReference>
<dbReference type="EMBL" id="JAUSWC010000019">
    <property type="protein sequence ID" value="MDQ0490076.1"/>
    <property type="molecule type" value="Genomic_DNA"/>
</dbReference>
<reference evidence="1 2" key="1">
    <citation type="submission" date="2023-07" db="EMBL/GenBank/DDBJ databases">
        <title>Genomic Encyclopedia of Type Strains, Phase IV (KMG-IV): sequencing the most valuable type-strain genomes for metagenomic binning, comparative biology and taxonomic classification.</title>
        <authorList>
            <person name="Goeker M."/>
        </authorList>
    </citation>
    <scope>NUCLEOTIDE SEQUENCE [LARGE SCALE GENOMIC DNA]</scope>
    <source>
        <strain evidence="1 2">DSM 40573</strain>
    </source>
</reference>
<evidence type="ECO:0008006" key="3">
    <source>
        <dbReference type="Google" id="ProtNLM"/>
    </source>
</evidence>
<sequence length="165" mass="16914">MAGFEKLSVPVGPSSCARAATSKEAAFRIDHPLPPARNTRVVALDEPAAGIVRDAAALEWGQARFFTVKDPGPTLVEVGGGDVALTGVLEDTNTVVMVSVTGENADAVAVIGTECGARGIMTAGLVVTPGALAGEALLQLRPYARILLVPAEADDLVELLKATRA</sequence>
<name>A0ABU0KNT4_9ACTN</name>
<accession>A0ABU0KNT4</accession>
<dbReference type="Proteomes" id="UP001236795">
    <property type="component" value="Unassembled WGS sequence"/>
</dbReference>
<organism evidence="1 2">
    <name type="scientific">Streptomyces thermodiastaticus</name>
    <dbReference type="NCBI Taxonomy" id="44061"/>
    <lineage>
        <taxon>Bacteria</taxon>
        <taxon>Bacillati</taxon>
        <taxon>Actinomycetota</taxon>
        <taxon>Actinomycetes</taxon>
        <taxon>Kitasatosporales</taxon>
        <taxon>Streptomycetaceae</taxon>
        <taxon>Streptomyces</taxon>
    </lineage>
</organism>
<gene>
    <name evidence="1" type="ORF">QO019_004957</name>
</gene>
<comment type="caution">
    <text evidence="1">The sequence shown here is derived from an EMBL/GenBank/DDBJ whole genome shotgun (WGS) entry which is preliminary data.</text>
</comment>
<protein>
    <recommendedName>
        <fullName evidence="3">3-methyl-2-oxobutanoate hydroxymethyltransferase</fullName>
    </recommendedName>
</protein>
<evidence type="ECO:0000313" key="1">
    <source>
        <dbReference type="EMBL" id="MDQ0490076.1"/>
    </source>
</evidence>
<proteinExistence type="predicted"/>